<evidence type="ECO:0000259" key="1">
    <source>
        <dbReference type="Pfam" id="PF13592"/>
    </source>
</evidence>
<dbReference type="InterPro" id="IPR025959">
    <property type="entry name" value="Winged_HTH_dom"/>
</dbReference>
<proteinExistence type="predicted"/>
<dbReference type="AlphaFoldDB" id="A0A023DWG8"/>
<organism evidence="2 3">
    <name type="scientific">Holospora elegans E1</name>
    <dbReference type="NCBI Taxonomy" id="1427503"/>
    <lineage>
        <taxon>Bacteria</taxon>
        <taxon>Pseudomonadati</taxon>
        <taxon>Pseudomonadota</taxon>
        <taxon>Alphaproteobacteria</taxon>
        <taxon>Holosporales</taxon>
        <taxon>Holosporaceae</taxon>
        <taxon>Holospora</taxon>
    </lineage>
</organism>
<evidence type="ECO:0000313" key="2">
    <source>
        <dbReference type="EMBL" id="GAJ45753.1"/>
    </source>
</evidence>
<dbReference type="Pfam" id="PF13592">
    <property type="entry name" value="HTH_33"/>
    <property type="match status" value="1"/>
</dbReference>
<dbReference type="RefSeq" id="WP_084490777.1">
    <property type="nucleotide sequence ID" value="NZ_BAUP01000022.1"/>
</dbReference>
<feature type="domain" description="Winged helix-turn helix" evidence="1">
    <location>
        <begin position="6"/>
        <end position="59"/>
    </location>
</feature>
<reference evidence="2 3" key="1">
    <citation type="journal article" date="2014" name="FEMS Microbiol. Lett.">
        <title>Draft genome sequences of three Holospora species (Holospora obtusa, Holospora undulata, and Holospora elegans), endonuclear symbiotic bacteria of the ciliate Paramecium caudatum.</title>
        <authorList>
            <person name="Dohra H."/>
            <person name="Tanaka K."/>
            <person name="Suzuki T."/>
            <person name="Fujishima M."/>
            <person name="Suzuki H."/>
        </authorList>
    </citation>
    <scope>NUCLEOTIDE SEQUENCE [LARGE SCALE GENOMIC DNA]</scope>
    <source>
        <strain evidence="2 3">E1</strain>
    </source>
</reference>
<comment type="caution">
    <text evidence="2">The sequence shown here is derived from an EMBL/GenBank/DDBJ whole genome shotgun (WGS) entry which is preliminary data.</text>
</comment>
<gene>
    <name evidence="2" type="ORF">HE1_00062</name>
</gene>
<evidence type="ECO:0000313" key="3">
    <source>
        <dbReference type="Proteomes" id="UP000024842"/>
    </source>
</evidence>
<protein>
    <recommendedName>
        <fullName evidence="1">Winged helix-turn helix domain-containing protein</fullName>
    </recommendedName>
</protein>
<sequence>MVNDTQLTIKVIRIKIENVFNIGISKSTVHREIKNLNYSYIKHRPKHFKQEQNKVSEFKINISREIAIVFRLN</sequence>
<dbReference type="EMBL" id="BAUP01000022">
    <property type="protein sequence ID" value="GAJ45753.1"/>
    <property type="molecule type" value="Genomic_DNA"/>
</dbReference>
<dbReference type="Proteomes" id="UP000024842">
    <property type="component" value="Unassembled WGS sequence"/>
</dbReference>
<keyword evidence="3" id="KW-1185">Reference proteome</keyword>
<name>A0A023DWG8_9PROT</name>
<accession>A0A023DWG8</accession>